<reference evidence="1 2" key="1">
    <citation type="submission" date="2013-10" db="EMBL/GenBank/DDBJ databases">
        <title>Salinisphaera halophila YIM 95161 Genome Sequencing.</title>
        <authorList>
            <person name="Lai Q."/>
            <person name="Li C."/>
            <person name="Shao Z."/>
        </authorList>
    </citation>
    <scope>NUCLEOTIDE SEQUENCE [LARGE SCALE GENOMIC DNA]</scope>
    <source>
        <strain evidence="1 2">YIM 95161</strain>
    </source>
</reference>
<protein>
    <submittedName>
        <fullName evidence="1">Uncharacterized protein</fullName>
    </submittedName>
</protein>
<accession>A0A423PRS2</accession>
<name>A0A423PRS2_9GAMM</name>
<dbReference type="AlphaFoldDB" id="A0A423PRS2"/>
<dbReference type="EMBL" id="AYKF01000088">
    <property type="protein sequence ID" value="ROO28278.1"/>
    <property type="molecule type" value="Genomic_DNA"/>
</dbReference>
<evidence type="ECO:0000313" key="1">
    <source>
        <dbReference type="EMBL" id="ROO28278.1"/>
    </source>
</evidence>
<dbReference type="Proteomes" id="UP000285123">
    <property type="component" value="Unassembled WGS sequence"/>
</dbReference>
<evidence type="ECO:0000313" key="2">
    <source>
        <dbReference type="Proteomes" id="UP000285123"/>
    </source>
</evidence>
<gene>
    <name evidence="1" type="ORF">SAHL_10820</name>
</gene>
<proteinExistence type="predicted"/>
<organism evidence="1 2">
    <name type="scientific">Salinisphaera orenii YIM 95161</name>
    <dbReference type="NCBI Taxonomy" id="1051139"/>
    <lineage>
        <taxon>Bacteria</taxon>
        <taxon>Pseudomonadati</taxon>
        <taxon>Pseudomonadota</taxon>
        <taxon>Gammaproteobacteria</taxon>
        <taxon>Salinisphaerales</taxon>
        <taxon>Salinisphaeraceae</taxon>
        <taxon>Salinisphaera</taxon>
    </lineage>
</organism>
<dbReference type="RefSeq" id="WP_184947624.1">
    <property type="nucleotide sequence ID" value="NZ_AYKF01000088.1"/>
</dbReference>
<sequence length="56" mass="6286">MPKSDTLNIRDSIDRAREVRDAYAALTDLALDEAARNCDRLDDRQASQARHASNRG</sequence>
<comment type="caution">
    <text evidence="1">The sequence shown here is derived from an EMBL/GenBank/DDBJ whole genome shotgun (WGS) entry which is preliminary data.</text>
</comment>